<evidence type="ECO:0000313" key="2">
    <source>
        <dbReference type="Proteomes" id="UP000287527"/>
    </source>
</evidence>
<dbReference type="InterPro" id="IPR024213">
    <property type="entry name" value="DUF3822"/>
</dbReference>
<name>A0A444H010_9FLAO</name>
<dbReference type="Proteomes" id="UP000287527">
    <property type="component" value="Unassembled WGS sequence"/>
</dbReference>
<organism evidence="1 2">
    <name type="scientific">Flavobacterium cerinum</name>
    <dbReference type="NCBI Taxonomy" id="2502784"/>
    <lineage>
        <taxon>Bacteria</taxon>
        <taxon>Pseudomonadati</taxon>
        <taxon>Bacteroidota</taxon>
        <taxon>Flavobacteriia</taxon>
        <taxon>Flavobacteriales</taxon>
        <taxon>Flavobacteriaceae</taxon>
        <taxon>Flavobacterium</taxon>
    </lineage>
</organism>
<accession>A0A444H010</accession>
<reference evidence="1 2" key="1">
    <citation type="submission" date="2019-01" db="EMBL/GenBank/DDBJ databases">
        <title>Flavobacterium sp. nov.,isolated from freshwater.</title>
        <authorList>
            <person name="Zhang R."/>
            <person name="Du Z.-J."/>
        </authorList>
    </citation>
    <scope>NUCLEOTIDE SEQUENCE [LARGE SCALE GENOMIC DNA]</scope>
    <source>
        <strain evidence="1 2">1E403</strain>
    </source>
</reference>
<dbReference type="Gene3D" id="3.30.420.260">
    <property type="match status" value="1"/>
</dbReference>
<evidence type="ECO:0000313" key="1">
    <source>
        <dbReference type="EMBL" id="RWW96635.1"/>
    </source>
</evidence>
<proteinExistence type="predicted"/>
<protein>
    <submittedName>
        <fullName evidence="1">DUF3822 family protein</fullName>
    </submittedName>
</protein>
<dbReference type="AlphaFoldDB" id="A0A444H010"/>
<sequence>MNDTITEKNYKKLSLQIAANGMSFCCFDILNFEITHRDSVVFSKYNPIEDELWKVFVSNPELTKPYDEIVVLHDSSLNTFVPDALFDANYPGSYLQYNTKVFETDFFAVDMLGSYELNNVYVPMMNVNNFLIDQFGAFDYKNVNSLLVSKLLDSSKNIDDKQVFVHIQDTHFEIVIVRNQKLLLYNSFEYQTPEDFLYYLLFTMEQLFLNPETAKVILLGKITETHPCFTLAYTYIRNISLLNTQTLQTKWDQNEQDTLQHFILFNS</sequence>
<dbReference type="OrthoDB" id="658622at2"/>
<comment type="caution">
    <text evidence="1">The sequence shown here is derived from an EMBL/GenBank/DDBJ whole genome shotgun (WGS) entry which is preliminary data.</text>
</comment>
<dbReference type="EMBL" id="SBII01000010">
    <property type="protein sequence ID" value="RWW96635.1"/>
    <property type="molecule type" value="Genomic_DNA"/>
</dbReference>
<dbReference type="RefSeq" id="WP_128390538.1">
    <property type="nucleotide sequence ID" value="NZ_SBII01000010.1"/>
</dbReference>
<dbReference type="CDD" id="cd24013">
    <property type="entry name" value="ASKHA_ATPase_BT3980-like"/>
    <property type="match status" value="1"/>
</dbReference>
<dbReference type="Gene3D" id="3.30.420.250">
    <property type="match status" value="1"/>
</dbReference>
<keyword evidence="2" id="KW-1185">Reference proteome</keyword>
<gene>
    <name evidence="1" type="ORF">EPI11_13630</name>
</gene>
<dbReference type="Pfam" id="PF12864">
    <property type="entry name" value="DUF3822"/>
    <property type="match status" value="1"/>
</dbReference>